<evidence type="ECO:0000256" key="1">
    <source>
        <dbReference type="SAM" id="SignalP"/>
    </source>
</evidence>
<dbReference type="EMBL" id="CADILG010000017">
    <property type="protein sequence ID" value="CAB3868993.1"/>
    <property type="molecule type" value="Genomic_DNA"/>
</dbReference>
<proteinExistence type="predicted"/>
<dbReference type="AlphaFoldDB" id="A0A6S7DV39"/>
<reference evidence="2 3" key="1">
    <citation type="submission" date="2020-04" db="EMBL/GenBank/DDBJ databases">
        <authorList>
            <person name="De Canck E."/>
        </authorList>
    </citation>
    <scope>NUCLEOTIDE SEQUENCE [LARGE SCALE GENOMIC DNA]</scope>
    <source>
        <strain evidence="2 3">LMG 26858</strain>
    </source>
</reference>
<dbReference type="RefSeq" id="WP_175207481.1">
    <property type="nucleotide sequence ID" value="NZ_CADILG010000017.1"/>
</dbReference>
<feature type="chain" id="PRO_5028896145" evidence="1">
    <location>
        <begin position="26"/>
        <end position="175"/>
    </location>
</feature>
<gene>
    <name evidence="2" type="ORF">LMG26858_02625</name>
</gene>
<evidence type="ECO:0000313" key="2">
    <source>
        <dbReference type="EMBL" id="CAB3868993.1"/>
    </source>
</evidence>
<keyword evidence="3" id="KW-1185">Reference proteome</keyword>
<protein>
    <submittedName>
        <fullName evidence="2">Uncharacterized protein</fullName>
    </submittedName>
</protein>
<accession>A0A6S7DV39</accession>
<name>A0A6S7DV39_9BURK</name>
<keyword evidence="1" id="KW-0732">Signal</keyword>
<evidence type="ECO:0000313" key="3">
    <source>
        <dbReference type="Proteomes" id="UP000494117"/>
    </source>
</evidence>
<organism evidence="2 3">
    <name type="scientific">Achromobacter anxifer</name>
    <dbReference type="NCBI Taxonomy" id="1287737"/>
    <lineage>
        <taxon>Bacteria</taxon>
        <taxon>Pseudomonadati</taxon>
        <taxon>Pseudomonadota</taxon>
        <taxon>Betaproteobacteria</taxon>
        <taxon>Burkholderiales</taxon>
        <taxon>Alcaligenaceae</taxon>
        <taxon>Achromobacter</taxon>
    </lineage>
</organism>
<sequence length="175" mass="19075">MTAARPLLYILSCAILASASSGILAGPLPAGLCEIRADKPGYQQRIYETFKPQANRGVTVVLMAIDCETLSAAENGHPDRPRMLFADYRANAAGGVPAERAAALDFFEARYKNRPDYLGRDEYAVYIRQESDRLSGASAYSSVDGAGRIYTLLEFNVTDAAQRARDIVADYARSQ</sequence>
<dbReference type="Proteomes" id="UP000494117">
    <property type="component" value="Unassembled WGS sequence"/>
</dbReference>
<feature type="signal peptide" evidence="1">
    <location>
        <begin position="1"/>
        <end position="25"/>
    </location>
</feature>